<dbReference type="GO" id="GO:0000182">
    <property type="term" value="F:rDNA binding"/>
    <property type="evidence" value="ECO:0007669"/>
    <property type="project" value="TreeGrafter"/>
</dbReference>
<dbReference type="Proteomes" id="UP000243797">
    <property type="component" value="Unassembled WGS sequence"/>
</dbReference>
<evidence type="ECO:0000313" key="2">
    <source>
        <dbReference type="EMBL" id="PNS21033.1"/>
    </source>
</evidence>
<name>A0A2K1R1G4_9PEZI</name>
<sequence>MSTRSSATAGGDEDSDSGSRYSEDSLAALNDADRGASEYDNDGLYDDEEQVGDSASDDGIPEESESRAIAKRSVYIDSKDLKARRKVSRLRSRYRPQYRALFNSVIESAVDPIADDLEPLIDASDIGASHWTSAEKRVLFSRLPRTGRGDCRSLSESIGTKSEAEVRDYLNILLKGSVEDYLKSKRHFGITLDEVPAAFEVDAACEQELDIAAEKLAWKVELSDRKREKSRHGEYWLLDAAKASELEMLKQDDRPDDVTATPEHQESLPHQPPVPSASLLNLNSWLELAQVFMASSACAESSWVDLIESHDERPAIYNTAFADFHNLAISLTKRIVQATIFQAMSRLRATDRNAPEHVIRHQDVQAACKVMGLNSDWHTFWVHLPRRLRLQVYTRGKQAGPDKRANKVKILDYDTVESYLRSSATDEDPMQSARDQAMAISAVEDEEADSDMSYNSDLWTDVTVSDTDAAEQHATPADQSNDVDSVDEKPGPDSDVSSTEVSPYDRDKAETVYLEALDQQASKQEMQRLWSILKTKPVRDEPKEEDVAHPVPPARKRKRVEDIEDWRDAVEYRAEWQVLESVPAEEQFAAMGKRGRECRKRRLDKYARSIRAHEDA</sequence>
<dbReference type="InParanoid" id="A0A2K1R1G4"/>
<dbReference type="GO" id="GO:0042790">
    <property type="term" value="P:nucleolar large rRNA transcription by RNA polymerase I"/>
    <property type="evidence" value="ECO:0007669"/>
    <property type="project" value="InterPro"/>
</dbReference>
<feature type="region of interest" description="Disordered" evidence="1">
    <location>
        <begin position="471"/>
        <end position="507"/>
    </location>
</feature>
<evidence type="ECO:0000256" key="1">
    <source>
        <dbReference type="SAM" id="MobiDB-lite"/>
    </source>
</evidence>
<dbReference type="PANTHER" id="PTHR28079">
    <property type="entry name" value="RNA POLYMERASE I-SPECIFIC TRANSCRIPTION INITIATION FACTOR RRN5"/>
    <property type="match status" value="1"/>
</dbReference>
<proteinExistence type="predicted"/>
<dbReference type="STRING" id="2082308.A0A2K1R1G4"/>
<dbReference type="GO" id="GO:0001181">
    <property type="term" value="F:RNA polymerase I general transcription initiation factor activity"/>
    <property type="evidence" value="ECO:0007669"/>
    <property type="project" value="TreeGrafter"/>
</dbReference>
<dbReference type="EMBL" id="NKHZ01000015">
    <property type="protein sequence ID" value="PNS21033.1"/>
    <property type="molecule type" value="Genomic_DNA"/>
</dbReference>
<keyword evidence="3" id="KW-1185">Reference proteome</keyword>
<dbReference type="InterPro" id="IPR039601">
    <property type="entry name" value="Rrn5"/>
</dbReference>
<dbReference type="GO" id="GO:0006361">
    <property type="term" value="P:transcription initiation at RNA polymerase I promoter"/>
    <property type="evidence" value="ECO:0007669"/>
    <property type="project" value="TreeGrafter"/>
</dbReference>
<feature type="compositionally biased region" description="Basic and acidic residues" evidence="1">
    <location>
        <begin position="253"/>
        <end position="267"/>
    </location>
</feature>
<evidence type="ECO:0000313" key="3">
    <source>
        <dbReference type="Proteomes" id="UP000243797"/>
    </source>
</evidence>
<dbReference type="OrthoDB" id="2240312at2759"/>
<reference evidence="2 3" key="1">
    <citation type="submission" date="2017-06" db="EMBL/GenBank/DDBJ databases">
        <title>Draft genome sequence of a variant of Elsinoe murrayae.</title>
        <authorList>
            <person name="Cheng Q."/>
        </authorList>
    </citation>
    <scope>NUCLEOTIDE SEQUENCE [LARGE SCALE GENOMIC DNA]</scope>
    <source>
        <strain evidence="2 3">CQ-2017a</strain>
    </source>
</reference>
<dbReference type="AlphaFoldDB" id="A0A2K1R1G4"/>
<feature type="region of interest" description="Disordered" evidence="1">
    <location>
        <begin position="1"/>
        <end position="67"/>
    </location>
</feature>
<protein>
    <submittedName>
        <fullName evidence="2">Uncharacterized protein</fullName>
    </submittedName>
</protein>
<dbReference type="GO" id="GO:0000500">
    <property type="term" value="C:RNA polymerase I upstream activating factor complex"/>
    <property type="evidence" value="ECO:0007669"/>
    <property type="project" value="InterPro"/>
</dbReference>
<feature type="region of interest" description="Disordered" evidence="1">
    <location>
        <begin position="253"/>
        <end position="274"/>
    </location>
</feature>
<dbReference type="PANTHER" id="PTHR28079:SF1">
    <property type="entry name" value="RNA POLYMERASE I-SPECIFIC TRANSCRIPTION INITIATION FACTOR RRN5"/>
    <property type="match status" value="1"/>
</dbReference>
<comment type="caution">
    <text evidence="2">The sequence shown here is derived from an EMBL/GenBank/DDBJ whole genome shotgun (WGS) entry which is preliminary data.</text>
</comment>
<accession>A0A2K1R1G4</accession>
<gene>
    <name evidence="2" type="ORF">CAC42_3370</name>
</gene>
<feature type="compositionally biased region" description="Acidic residues" evidence="1">
    <location>
        <begin position="39"/>
        <end position="63"/>
    </location>
</feature>
<organism evidence="2 3">
    <name type="scientific">Sphaceloma murrayae</name>
    <dbReference type="NCBI Taxonomy" id="2082308"/>
    <lineage>
        <taxon>Eukaryota</taxon>
        <taxon>Fungi</taxon>
        <taxon>Dikarya</taxon>
        <taxon>Ascomycota</taxon>
        <taxon>Pezizomycotina</taxon>
        <taxon>Dothideomycetes</taxon>
        <taxon>Dothideomycetidae</taxon>
        <taxon>Myriangiales</taxon>
        <taxon>Elsinoaceae</taxon>
        <taxon>Sphaceloma</taxon>
    </lineage>
</organism>